<keyword evidence="1" id="KW-0812">Transmembrane</keyword>
<reference evidence="2 3" key="1">
    <citation type="submission" date="2016-10" db="EMBL/GenBank/DDBJ databases">
        <title>Comparative genome analysis of multiple Pseudomonas spp. focuses on biocontrol and plant growth promoting traits.</title>
        <authorList>
            <person name="Tao X.-Y."/>
            <person name="Taylor C.G."/>
        </authorList>
    </citation>
    <scope>NUCLEOTIDE SEQUENCE [LARGE SCALE GENOMIC DNA]</scope>
    <source>
        <strain evidence="2 3">24D3</strain>
    </source>
</reference>
<dbReference type="EMBL" id="MOBU01000004">
    <property type="protein sequence ID" value="RON70882.1"/>
    <property type="molecule type" value="Genomic_DNA"/>
</dbReference>
<dbReference type="Proteomes" id="UP000285757">
    <property type="component" value="Unassembled WGS sequence"/>
</dbReference>
<feature type="transmembrane region" description="Helical" evidence="1">
    <location>
        <begin position="137"/>
        <end position="158"/>
    </location>
</feature>
<feature type="transmembrane region" description="Helical" evidence="1">
    <location>
        <begin position="6"/>
        <end position="24"/>
    </location>
</feature>
<evidence type="ECO:0008006" key="4">
    <source>
        <dbReference type="Google" id="ProtNLM"/>
    </source>
</evidence>
<feature type="transmembrane region" description="Helical" evidence="1">
    <location>
        <begin position="36"/>
        <end position="56"/>
    </location>
</feature>
<evidence type="ECO:0000313" key="2">
    <source>
        <dbReference type="EMBL" id="RON70882.1"/>
    </source>
</evidence>
<gene>
    <name evidence="2" type="ORF">BK671_04955</name>
</gene>
<feature type="transmembrane region" description="Helical" evidence="1">
    <location>
        <begin position="92"/>
        <end position="117"/>
    </location>
</feature>
<keyword evidence="1" id="KW-0472">Membrane</keyword>
<keyword evidence="1" id="KW-1133">Transmembrane helix</keyword>
<accession>A0A423LRC4</accession>
<proteinExistence type="predicted"/>
<protein>
    <recommendedName>
        <fullName evidence="4">DUF1453 domain-containing protein</fullName>
    </recommendedName>
</protein>
<sequence length="170" mass="18991">MLAILQNTPLWVYVVFLILMYYGLKARKPQHESRFSLLSTPLALLVWSLFSLNLSVDPGFTLGGWLIALTLGALSAWLIFSRKGVKLDDPETGLIVPGTWKALVLLLLFFAVNYYFGYQDDVYPERSTAADMLLLKAAASGFVCGLIGTRSLKFYWLLRTLQAQRPPLGA</sequence>
<feature type="transmembrane region" description="Helical" evidence="1">
    <location>
        <begin position="62"/>
        <end position="80"/>
    </location>
</feature>
<dbReference type="AlphaFoldDB" id="A0A423LRC4"/>
<comment type="caution">
    <text evidence="2">The sequence shown here is derived from an EMBL/GenBank/DDBJ whole genome shotgun (WGS) entry which is preliminary data.</text>
</comment>
<dbReference type="RefSeq" id="WP_123530416.1">
    <property type="nucleotide sequence ID" value="NZ_MOBU01000004.1"/>
</dbReference>
<organism evidence="2 3">
    <name type="scientific">Pseudomonas fluorescens</name>
    <dbReference type="NCBI Taxonomy" id="294"/>
    <lineage>
        <taxon>Bacteria</taxon>
        <taxon>Pseudomonadati</taxon>
        <taxon>Pseudomonadota</taxon>
        <taxon>Gammaproteobacteria</taxon>
        <taxon>Pseudomonadales</taxon>
        <taxon>Pseudomonadaceae</taxon>
        <taxon>Pseudomonas</taxon>
    </lineage>
</organism>
<evidence type="ECO:0000256" key="1">
    <source>
        <dbReference type="SAM" id="Phobius"/>
    </source>
</evidence>
<name>A0A423LRC4_PSEFL</name>
<evidence type="ECO:0000313" key="3">
    <source>
        <dbReference type="Proteomes" id="UP000285757"/>
    </source>
</evidence>